<feature type="domain" description="PDZ" evidence="7">
    <location>
        <begin position="288"/>
        <end position="387"/>
    </location>
</feature>
<dbReference type="GO" id="GO:0008233">
    <property type="term" value="F:peptidase activity"/>
    <property type="evidence" value="ECO:0007669"/>
    <property type="project" value="UniProtKB-KW"/>
</dbReference>
<reference evidence="9" key="1">
    <citation type="journal article" date="2019" name="Int. J. Syst. Evol. Microbiol.">
        <title>The Global Catalogue of Microorganisms (GCM) 10K type strain sequencing project: providing services to taxonomists for standard genome sequencing and annotation.</title>
        <authorList>
            <consortium name="The Broad Institute Genomics Platform"/>
            <consortium name="The Broad Institute Genome Sequencing Center for Infectious Disease"/>
            <person name="Wu L."/>
            <person name="Ma J."/>
        </authorList>
    </citation>
    <scope>NUCLEOTIDE SEQUENCE [LARGE SCALE GENOMIC DNA]</scope>
    <source>
        <strain evidence="9">CECT 7184</strain>
    </source>
</reference>
<dbReference type="SMART" id="SM00228">
    <property type="entry name" value="PDZ"/>
    <property type="match status" value="1"/>
</dbReference>
<keyword evidence="9" id="KW-1185">Reference proteome</keyword>
<keyword evidence="3 8" id="KW-0378">Hydrolase</keyword>
<keyword evidence="6" id="KW-0812">Transmembrane</keyword>
<dbReference type="InterPro" id="IPR009003">
    <property type="entry name" value="Peptidase_S1_PA"/>
</dbReference>
<keyword evidence="2 8" id="KW-0645">Protease</keyword>
<dbReference type="Gene3D" id="2.30.42.10">
    <property type="match status" value="1"/>
</dbReference>
<name>A0ABW0YGR2_9BACI</name>
<dbReference type="RefSeq" id="WP_385938248.1">
    <property type="nucleotide sequence ID" value="NZ_JBHSOZ010000002.1"/>
</dbReference>
<dbReference type="Proteomes" id="UP001596142">
    <property type="component" value="Unassembled WGS sequence"/>
</dbReference>
<dbReference type="InterPro" id="IPR001940">
    <property type="entry name" value="Peptidase_S1C"/>
</dbReference>
<dbReference type="InterPro" id="IPR001478">
    <property type="entry name" value="PDZ"/>
</dbReference>
<gene>
    <name evidence="8" type="ORF">ACFPU1_02345</name>
</gene>
<feature type="region of interest" description="Disordered" evidence="5">
    <location>
        <begin position="49"/>
        <end position="70"/>
    </location>
</feature>
<evidence type="ECO:0000256" key="5">
    <source>
        <dbReference type="SAM" id="MobiDB-lite"/>
    </source>
</evidence>
<protein>
    <submittedName>
        <fullName evidence="8">S1C family serine protease</fullName>
        <ecNumber evidence="8">3.4.21.-</ecNumber>
    </submittedName>
</protein>
<accession>A0ABW0YGR2</accession>
<evidence type="ECO:0000256" key="6">
    <source>
        <dbReference type="SAM" id="Phobius"/>
    </source>
</evidence>
<comment type="caution">
    <text evidence="8">The sequence shown here is derived from an EMBL/GenBank/DDBJ whole genome shotgun (WGS) entry which is preliminary data.</text>
</comment>
<dbReference type="Pfam" id="PF13180">
    <property type="entry name" value="PDZ_2"/>
    <property type="match status" value="1"/>
</dbReference>
<sequence length="402" mass="43032">MGYYDDHAHKTRSGNKGRRGLIWAGVTGVILGALLVMFSVPFFTTDQAGTAENQSSPNNEETVEESPNQQHVSLNVTSDITEAVDQVSGAVVGVFNLQQSDFWEESGMNEGTGSGVIYKVENGQAYIVTNHHVIEGASQVEVSLADETRMEAEIVGSDILTDLAVLRIDGEPVDTVAEFGDSEALRVGEPAIAIGNPLGSYLSSTVTQGIISATERSIPVDLTGDGQIDWHAEVLQTDAAINPGNSGGALININGQLVGINSMKIAQAAVEGIGFSIPTSVAVPVIEDLELYGEVQRPQLGVGIKSLAEIPSYHWQETLNLPEEVEHGVFITSVASNSPAEEAGLQEYDVIVALNGEEIVDGHSLRQFLYSEVEVGDTIEVEFYRNGELQTIEATLMEEVQF</sequence>
<evidence type="ECO:0000313" key="8">
    <source>
        <dbReference type="EMBL" id="MFC5711618.1"/>
    </source>
</evidence>
<evidence type="ECO:0000256" key="3">
    <source>
        <dbReference type="ARBA" id="ARBA00022801"/>
    </source>
</evidence>
<dbReference type="GO" id="GO:0006508">
    <property type="term" value="P:proteolysis"/>
    <property type="evidence" value="ECO:0007669"/>
    <property type="project" value="UniProtKB-KW"/>
</dbReference>
<dbReference type="EC" id="3.4.21.-" evidence="8"/>
<proteinExistence type="inferred from homology"/>
<evidence type="ECO:0000256" key="2">
    <source>
        <dbReference type="ARBA" id="ARBA00022670"/>
    </source>
</evidence>
<dbReference type="EMBL" id="JBHSOZ010000002">
    <property type="protein sequence ID" value="MFC5711618.1"/>
    <property type="molecule type" value="Genomic_DNA"/>
</dbReference>
<keyword evidence="6" id="KW-1133">Transmembrane helix</keyword>
<dbReference type="PANTHER" id="PTHR43343:SF3">
    <property type="entry name" value="PROTEASE DO-LIKE 8, CHLOROPLASTIC"/>
    <property type="match status" value="1"/>
</dbReference>
<dbReference type="Pfam" id="PF13365">
    <property type="entry name" value="Trypsin_2"/>
    <property type="match status" value="1"/>
</dbReference>
<keyword evidence="6" id="KW-0472">Membrane</keyword>
<dbReference type="PROSITE" id="PS50106">
    <property type="entry name" value="PDZ"/>
    <property type="match status" value="1"/>
</dbReference>
<evidence type="ECO:0000313" key="9">
    <source>
        <dbReference type="Proteomes" id="UP001596142"/>
    </source>
</evidence>
<feature type="transmembrane region" description="Helical" evidence="6">
    <location>
        <begin position="21"/>
        <end position="43"/>
    </location>
</feature>
<evidence type="ECO:0000259" key="7">
    <source>
        <dbReference type="PROSITE" id="PS50106"/>
    </source>
</evidence>
<dbReference type="InterPro" id="IPR043504">
    <property type="entry name" value="Peptidase_S1_PA_chymotrypsin"/>
</dbReference>
<dbReference type="SUPFAM" id="SSF50494">
    <property type="entry name" value="Trypsin-like serine proteases"/>
    <property type="match status" value="1"/>
</dbReference>
<dbReference type="InterPro" id="IPR051201">
    <property type="entry name" value="Chloro_Bact_Ser_Proteases"/>
</dbReference>
<dbReference type="SUPFAM" id="SSF50156">
    <property type="entry name" value="PDZ domain-like"/>
    <property type="match status" value="1"/>
</dbReference>
<comment type="similarity">
    <text evidence="1">Belongs to the peptidase S1C family.</text>
</comment>
<organism evidence="8 9">
    <name type="scientific">Thalassorhabdus alkalitolerans</name>
    <dbReference type="NCBI Taxonomy" id="2282697"/>
    <lineage>
        <taxon>Bacteria</taxon>
        <taxon>Bacillati</taxon>
        <taxon>Bacillota</taxon>
        <taxon>Bacilli</taxon>
        <taxon>Bacillales</taxon>
        <taxon>Bacillaceae</taxon>
        <taxon>Thalassorhabdus</taxon>
    </lineage>
</organism>
<dbReference type="CDD" id="cd06781">
    <property type="entry name" value="cpPDZ_BsHtra-like"/>
    <property type="match status" value="1"/>
</dbReference>
<dbReference type="Gene3D" id="2.40.10.10">
    <property type="entry name" value="Trypsin-like serine proteases"/>
    <property type="match status" value="2"/>
</dbReference>
<dbReference type="PRINTS" id="PR00834">
    <property type="entry name" value="PROTEASES2C"/>
</dbReference>
<evidence type="ECO:0000256" key="1">
    <source>
        <dbReference type="ARBA" id="ARBA00010541"/>
    </source>
</evidence>
<dbReference type="InterPro" id="IPR036034">
    <property type="entry name" value="PDZ_sf"/>
</dbReference>
<dbReference type="PANTHER" id="PTHR43343">
    <property type="entry name" value="PEPTIDASE S12"/>
    <property type="match status" value="1"/>
</dbReference>
<evidence type="ECO:0000256" key="4">
    <source>
        <dbReference type="ARBA" id="ARBA00022825"/>
    </source>
</evidence>
<keyword evidence="4" id="KW-0720">Serine protease</keyword>